<keyword evidence="2" id="KW-1185">Reference proteome</keyword>
<dbReference type="AlphaFoldDB" id="A0A089LHX2"/>
<protein>
    <submittedName>
        <fullName evidence="1">Uncharacterized protein</fullName>
    </submittedName>
</protein>
<organism evidence="1 2">
    <name type="scientific">Paenibacillus borealis</name>
    <dbReference type="NCBI Taxonomy" id="160799"/>
    <lineage>
        <taxon>Bacteria</taxon>
        <taxon>Bacillati</taxon>
        <taxon>Bacillota</taxon>
        <taxon>Bacilli</taxon>
        <taxon>Bacillales</taxon>
        <taxon>Paenibacillaceae</taxon>
        <taxon>Paenibacillus</taxon>
    </lineage>
</organism>
<sequence length="584" mass="68215">MKEVSFETYDMLIERSINDARNTETASQAIQLILTLSGHLEFAEMFKSLTYFEQEIYKLVTEDALKFTGSEEQDDSDLLYFYYIKKQKLFITELKQEHGSLIGSMKIGSYRTKIDDLFEENNIRHLKEVKECDLFFSGHSGQEIIKMVNEIKHFCQHMAPISLFVNHKLYSNFYELNNLYPAHHKFDADYILCALTTKSIEDWEEEDKIFVYSLYLLFKSGIQTRAEEINNQQITLSSLHIFFEDKYTTYCEILHLPLEPIFKASSLMEKSLRVRELFAKVRETVLIYRDINGISLQKTEKFLGLNHASLCTKRDNALEEMLRNQFGLISADHSSLYELSRKLVYQELTGQIAGNDRHNSIHALVHSILSTLGEKTNSDVCFSRFFQNIGAFIKLLREKKVEDICALKLQNYSCYIVPSARLAHRMPVEMLAKMCVSIASRMLYNSWHYIPGNFQSYTDIIENRDYYFPPQLPDITKLSKYHHVGHVKLSVNNCIRAPHSITIDDTILHAFMDIRLVRLGDEVYQESDLLDSLVYTQYLYQVYQAIVDEVAEQNTSYSLIEYDKDWYVQYYSLEAAPNEKSTVY</sequence>
<reference evidence="1" key="1">
    <citation type="submission" date="2014-08" db="EMBL/GenBank/DDBJ databases">
        <title>Comparative genomics of the Paenibacillus odorifer group.</title>
        <authorList>
            <person name="den Bakker H.C."/>
            <person name="Tsai Y.-C.Y.-C."/>
            <person name="Martin N."/>
            <person name="Korlach J."/>
            <person name="Wiedmann M."/>
        </authorList>
    </citation>
    <scope>NUCLEOTIDE SEQUENCE [LARGE SCALE GENOMIC DNA]</scope>
    <source>
        <strain evidence="1">DSM 13188</strain>
    </source>
</reference>
<dbReference type="KEGG" id="pbd:PBOR_28380"/>
<evidence type="ECO:0000313" key="2">
    <source>
        <dbReference type="Proteomes" id="UP000029518"/>
    </source>
</evidence>
<gene>
    <name evidence="1" type="ORF">PBOR_28380</name>
</gene>
<dbReference type="RefSeq" id="WP_042217031.1">
    <property type="nucleotide sequence ID" value="NZ_CP009285.1"/>
</dbReference>
<proteinExistence type="predicted"/>
<accession>A0A089LHX2</accession>
<evidence type="ECO:0000313" key="1">
    <source>
        <dbReference type="EMBL" id="AIQ60432.1"/>
    </source>
</evidence>
<dbReference type="Proteomes" id="UP000029518">
    <property type="component" value="Chromosome"/>
</dbReference>
<name>A0A089LHX2_PAEBO</name>
<dbReference type="EMBL" id="CP009285">
    <property type="protein sequence ID" value="AIQ60432.1"/>
    <property type="molecule type" value="Genomic_DNA"/>
</dbReference>
<dbReference type="OrthoDB" id="2406922at2"/>
<dbReference type="HOGENOM" id="CLU_485629_0_0_9"/>